<protein>
    <recommendedName>
        <fullName evidence="12">DNA 3'-5' helicase</fullName>
        <ecNumber evidence="12">5.6.2.4</ecNumber>
    </recommendedName>
</protein>
<feature type="domain" description="UvrD-like helicase ATP-binding" evidence="15">
    <location>
        <begin position="39"/>
        <end position="440"/>
    </location>
</feature>
<keyword evidence="1" id="KW-0540">Nuclease</keyword>
<dbReference type="AlphaFoldDB" id="A0A556QRF4"/>
<dbReference type="Proteomes" id="UP000315648">
    <property type="component" value="Unassembled WGS sequence"/>
</dbReference>
<dbReference type="GO" id="GO:0003677">
    <property type="term" value="F:DNA binding"/>
    <property type="evidence" value="ECO:0007669"/>
    <property type="project" value="UniProtKB-KW"/>
</dbReference>
<evidence type="ECO:0000256" key="6">
    <source>
        <dbReference type="ARBA" id="ARBA00022839"/>
    </source>
</evidence>
<dbReference type="PANTHER" id="PTHR11070:SF23">
    <property type="entry name" value="RECBCD ENZYME SUBUNIT RECB"/>
    <property type="match status" value="1"/>
</dbReference>
<feature type="binding site" evidence="14">
    <location>
        <begin position="60"/>
        <end position="67"/>
    </location>
    <ligand>
        <name>ATP</name>
        <dbReference type="ChEBI" id="CHEBI:30616"/>
    </ligand>
</feature>
<evidence type="ECO:0000313" key="16">
    <source>
        <dbReference type="EMBL" id="TSJ79225.1"/>
    </source>
</evidence>
<reference evidence="16 17" key="1">
    <citation type="submission" date="2019-07" db="EMBL/GenBank/DDBJ databases">
        <title>Description of 53C-WASEF.</title>
        <authorList>
            <person name="Pitt A."/>
            <person name="Hahn M.W."/>
        </authorList>
    </citation>
    <scope>NUCLEOTIDE SEQUENCE [LARGE SCALE GENOMIC DNA]</scope>
    <source>
        <strain evidence="16 17">53C-WASEF</strain>
    </source>
</reference>
<dbReference type="Pfam" id="PF12705">
    <property type="entry name" value="PDDEXK_1"/>
    <property type="match status" value="1"/>
</dbReference>
<keyword evidence="9" id="KW-0234">DNA repair</keyword>
<dbReference type="EC" id="5.6.2.4" evidence="12"/>
<dbReference type="GO" id="GO:0005524">
    <property type="term" value="F:ATP binding"/>
    <property type="evidence" value="ECO:0007669"/>
    <property type="project" value="UniProtKB-UniRule"/>
</dbReference>
<evidence type="ECO:0000256" key="3">
    <source>
        <dbReference type="ARBA" id="ARBA00022763"/>
    </source>
</evidence>
<keyword evidence="8" id="KW-0238">DNA-binding</keyword>
<dbReference type="Gene3D" id="3.90.320.10">
    <property type="match status" value="1"/>
</dbReference>
<dbReference type="GO" id="GO:0009338">
    <property type="term" value="C:exodeoxyribonuclease V complex"/>
    <property type="evidence" value="ECO:0007669"/>
    <property type="project" value="TreeGrafter"/>
</dbReference>
<evidence type="ECO:0000256" key="10">
    <source>
        <dbReference type="ARBA" id="ARBA00023235"/>
    </source>
</evidence>
<dbReference type="Pfam" id="PF00580">
    <property type="entry name" value="UvrD-helicase"/>
    <property type="match status" value="1"/>
</dbReference>
<organism evidence="16 17">
    <name type="scientific">Rariglobus hedericola</name>
    <dbReference type="NCBI Taxonomy" id="2597822"/>
    <lineage>
        <taxon>Bacteria</taxon>
        <taxon>Pseudomonadati</taxon>
        <taxon>Verrucomicrobiota</taxon>
        <taxon>Opitutia</taxon>
        <taxon>Opitutales</taxon>
        <taxon>Opitutaceae</taxon>
        <taxon>Rariglobus</taxon>
    </lineage>
</organism>
<dbReference type="OrthoDB" id="9810135at2"/>
<dbReference type="GO" id="GO:0000725">
    <property type="term" value="P:recombinational repair"/>
    <property type="evidence" value="ECO:0007669"/>
    <property type="project" value="TreeGrafter"/>
</dbReference>
<evidence type="ECO:0000256" key="14">
    <source>
        <dbReference type="PROSITE-ProRule" id="PRU00560"/>
    </source>
</evidence>
<dbReference type="InterPro" id="IPR000212">
    <property type="entry name" value="DNA_helicase_UvrD/REP"/>
</dbReference>
<sequence length="1091" mass="120189">MVTPGRWPACRCRRRCWRRSLKRRLAGKWRTPMSDVKPLIDQEARERFRTEWHRNFAVSANAGSGKTTAISERLAAMALAPTGAELLGKTAVVTFTKKAAAQIGQRARAVLLKRVGETGGKDLAPLDHLERAFFGTIHSFCLKLAQTYGQTLGINLNPEVVGDDNDETLWEAFIEQDSMQFSALPAGQLAAFLRHVPLEDVFALARQLDDATARRFLKQVPGRAAGPAQAVLKEILAVVPKQKSSLPKVAANQRAAEEWLRAWQDEKRYLPLIDPEGTAAGMDVLFDRFFAPLKDWLAKAGSVLAAELAGRFRAWRFERGVQTYADQIDAAMAVLRDREILERIRAEGWRIILDEAQDTDPQQFAVLVEITRPPGAPLGAWPGLPNALGPRAGHFCLVGDGQQAIYGSRADIRNFRRHTEAFARGEGGELLNFKVTFRAPHAVVRLLNATLPEAFGEGRAHSFGLPVEEGAPAPMLQVPYENLEAGPGNVEGVAMRLPLVMPVSASGVDAWQSEEIRQVAAFFNEHGPAGVGARCWGDVCVIAPRNGWLLEARKGFEAAGLEVALQTRRNRNGDNPAYAWLAGLLAVICDPDNAFEWVGVLREIFGVSDALLAVERKREGGANEAFNWAEPEAHPEPLRGALEVLRPFILSAQDEGVTLERFAADLVKATRLEERTWLVDPSGGVTGELERLLAQAAELGLEGAGPRDWWHELAAHLDDGRPAGKPTEDAINLLTAHSAKGLEWPVVVVLGLWREPGTVTARGLRLIPDSTGAMNVFYDGASVPADTKEARERERLRELVRLLYVTLTRPRQVLVIPWVEGFGGKVKPGSFSTLWGAKLHEVDELAKTAALATPESEGESVKNSSINKRIADTQKEQGPELPLGAEAPVLPRRVLPHQLAHKPDLTRIARHESGADEPVSARALADDAIDYGLWWHETLEFMPWVGNAVDIAAHGATRLAAAEAQGFGERAAVEWQRWLESEARKELSDARWTRQAELAVFAPLDKITWMDGVIDLVLHDEAAGKVWVLDWKTNRRRKNESDDDMLARLAREYEPQLSAYGTSVQAFFPGCEVRLLVYSTGVGKWIETPRG</sequence>
<keyword evidence="3" id="KW-0227">DNA damage</keyword>
<dbReference type="InterPro" id="IPR014016">
    <property type="entry name" value="UvrD-like_ATP-bd"/>
</dbReference>
<dbReference type="GO" id="GO:0005829">
    <property type="term" value="C:cytosol"/>
    <property type="evidence" value="ECO:0007669"/>
    <property type="project" value="TreeGrafter"/>
</dbReference>
<name>A0A556QRF4_9BACT</name>
<gene>
    <name evidence="16" type="ORF">FPL22_08010</name>
</gene>
<evidence type="ECO:0000256" key="13">
    <source>
        <dbReference type="ARBA" id="ARBA00048988"/>
    </source>
</evidence>
<evidence type="ECO:0000256" key="2">
    <source>
        <dbReference type="ARBA" id="ARBA00022741"/>
    </source>
</evidence>
<dbReference type="GO" id="GO:0043138">
    <property type="term" value="F:3'-5' DNA helicase activity"/>
    <property type="evidence" value="ECO:0007669"/>
    <property type="project" value="UniProtKB-EC"/>
</dbReference>
<comment type="caution">
    <text evidence="16">The sequence shown here is derived from an EMBL/GenBank/DDBJ whole genome shotgun (WGS) entry which is preliminary data.</text>
</comment>
<dbReference type="GO" id="GO:0004527">
    <property type="term" value="F:exonuclease activity"/>
    <property type="evidence" value="ECO:0007669"/>
    <property type="project" value="UniProtKB-KW"/>
</dbReference>
<comment type="catalytic activity">
    <reaction evidence="13">
        <text>ATP + H2O = ADP + phosphate + H(+)</text>
        <dbReference type="Rhea" id="RHEA:13065"/>
        <dbReference type="ChEBI" id="CHEBI:15377"/>
        <dbReference type="ChEBI" id="CHEBI:15378"/>
        <dbReference type="ChEBI" id="CHEBI:30616"/>
        <dbReference type="ChEBI" id="CHEBI:43474"/>
        <dbReference type="ChEBI" id="CHEBI:456216"/>
        <dbReference type="EC" id="5.6.2.4"/>
    </reaction>
</comment>
<dbReference type="Pfam" id="PF13361">
    <property type="entry name" value="UvrD_C"/>
    <property type="match status" value="1"/>
</dbReference>
<dbReference type="SUPFAM" id="SSF52540">
    <property type="entry name" value="P-loop containing nucleoside triphosphate hydrolases"/>
    <property type="match status" value="1"/>
</dbReference>
<evidence type="ECO:0000256" key="8">
    <source>
        <dbReference type="ARBA" id="ARBA00023125"/>
    </source>
</evidence>
<dbReference type="PROSITE" id="PS51198">
    <property type="entry name" value="UVRD_HELICASE_ATP_BIND"/>
    <property type="match status" value="1"/>
</dbReference>
<dbReference type="Gene3D" id="3.40.50.300">
    <property type="entry name" value="P-loop containing nucleotide triphosphate hydrolases"/>
    <property type="match status" value="3"/>
</dbReference>
<dbReference type="InterPro" id="IPR011335">
    <property type="entry name" value="Restrct_endonuc-II-like"/>
</dbReference>
<evidence type="ECO:0000256" key="1">
    <source>
        <dbReference type="ARBA" id="ARBA00022722"/>
    </source>
</evidence>
<proteinExistence type="predicted"/>
<evidence type="ECO:0000256" key="4">
    <source>
        <dbReference type="ARBA" id="ARBA00022801"/>
    </source>
</evidence>
<evidence type="ECO:0000259" key="15">
    <source>
        <dbReference type="PROSITE" id="PS51198"/>
    </source>
</evidence>
<evidence type="ECO:0000313" key="17">
    <source>
        <dbReference type="Proteomes" id="UP000315648"/>
    </source>
</evidence>
<keyword evidence="4 14" id="KW-0378">Hydrolase</keyword>
<evidence type="ECO:0000256" key="12">
    <source>
        <dbReference type="ARBA" id="ARBA00034808"/>
    </source>
</evidence>
<dbReference type="InterPro" id="IPR027417">
    <property type="entry name" value="P-loop_NTPase"/>
</dbReference>
<comment type="catalytic activity">
    <reaction evidence="11">
        <text>Couples ATP hydrolysis with the unwinding of duplex DNA by translocating in the 3'-5' direction.</text>
        <dbReference type="EC" id="5.6.2.4"/>
    </reaction>
</comment>
<keyword evidence="17" id="KW-1185">Reference proteome</keyword>
<keyword evidence="6" id="KW-0269">Exonuclease</keyword>
<evidence type="ECO:0000256" key="11">
    <source>
        <dbReference type="ARBA" id="ARBA00034617"/>
    </source>
</evidence>
<dbReference type="InterPro" id="IPR038726">
    <property type="entry name" value="PDDEXK_AddAB-type"/>
</dbReference>
<dbReference type="InterPro" id="IPR014017">
    <property type="entry name" value="DNA_helicase_UvrD-like_C"/>
</dbReference>
<evidence type="ECO:0000256" key="9">
    <source>
        <dbReference type="ARBA" id="ARBA00023204"/>
    </source>
</evidence>
<dbReference type="PANTHER" id="PTHR11070">
    <property type="entry name" value="UVRD / RECB / PCRA DNA HELICASE FAMILY MEMBER"/>
    <property type="match status" value="1"/>
</dbReference>
<keyword evidence="5 14" id="KW-0347">Helicase</keyword>
<keyword evidence="2 14" id="KW-0547">Nucleotide-binding</keyword>
<dbReference type="InterPro" id="IPR011604">
    <property type="entry name" value="PDDEXK-like_dom_sf"/>
</dbReference>
<dbReference type="EMBL" id="VMBG01000001">
    <property type="protein sequence ID" value="TSJ79225.1"/>
    <property type="molecule type" value="Genomic_DNA"/>
</dbReference>
<keyword evidence="10" id="KW-0413">Isomerase</keyword>
<evidence type="ECO:0000256" key="5">
    <source>
        <dbReference type="ARBA" id="ARBA00022806"/>
    </source>
</evidence>
<accession>A0A556QRF4</accession>
<keyword evidence="7 14" id="KW-0067">ATP-binding</keyword>
<dbReference type="SUPFAM" id="SSF52980">
    <property type="entry name" value="Restriction endonuclease-like"/>
    <property type="match status" value="1"/>
</dbReference>
<evidence type="ECO:0000256" key="7">
    <source>
        <dbReference type="ARBA" id="ARBA00022840"/>
    </source>
</evidence>